<feature type="compositionally biased region" description="Acidic residues" evidence="1">
    <location>
        <begin position="211"/>
        <end position="226"/>
    </location>
</feature>
<feature type="compositionally biased region" description="Acidic residues" evidence="1">
    <location>
        <begin position="332"/>
        <end position="348"/>
    </location>
</feature>
<dbReference type="Proteomes" id="UP000515163">
    <property type="component" value="Unplaced"/>
</dbReference>
<dbReference type="OrthoDB" id="2444812at2759"/>
<dbReference type="PROSITE" id="PS01159">
    <property type="entry name" value="WW_DOMAIN_1"/>
    <property type="match status" value="1"/>
</dbReference>
<feature type="compositionally biased region" description="Pro residues" evidence="1">
    <location>
        <begin position="642"/>
        <end position="662"/>
    </location>
</feature>
<dbReference type="CDD" id="cd00201">
    <property type="entry name" value="WW"/>
    <property type="match status" value="2"/>
</dbReference>
<name>A0A6P8HG95_ACTTE</name>
<dbReference type="RefSeq" id="XP_031551607.1">
    <property type="nucleotide sequence ID" value="XM_031695747.1"/>
</dbReference>
<evidence type="ECO:0000256" key="1">
    <source>
        <dbReference type="SAM" id="MobiDB-lite"/>
    </source>
</evidence>
<feature type="compositionally biased region" description="Acidic residues" evidence="1">
    <location>
        <begin position="357"/>
        <end position="372"/>
    </location>
</feature>
<evidence type="ECO:0000313" key="4">
    <source>
        <dbReference type="RefSeq" id="XP_031551607.1"/>
    </source>
</evidence>
<feature type="domain" description="WW" evidence="2">
    <location>
        <begin position="487"/>
        <end position="521"/>
    </location>
</feature>
<feature type="region of interest" description="Disordered" evidence="1">
    <location>
        <begin position="788"/>
        <end position="811"/>
    </location>
</feature>
<dbReference type="FunCoup" id="A0A6P8HG95">
    <property type="interactions" value="1185"/>
</dbReference>
<dbReference type="PROSITE" id="PS50020">
    <property type="entry name" value="WW_DOMAIN_2"/>
    <property type="match status" value="2"/>
</dbReference>
<protein>
    <submittedName>
        <fullName evidence="4">Formin-binding protein 4-like</fullName>
    </submittedName>
</protein>
<feature type="compositionally biased region" description="Basic residues" evidence="1">
    <location>
        <begin position="751"/>
        <end position="762"/>
    </location>
</feature>
<proteinExistence type="predicted"/>
<gene>
    <name evidence="4" type="primary">LOC116288879</name>
</gene>
<dbReference type="SMART" id="SM00456">
    <property type="entry name" value="WW"/>
    <property type="match status" value="2"/>
</dbReference>
<feature type="compositionally biased region" description="Acidic residues" evidence="1">
    <location>
        <begin position="254"/>
        <end position="274"/>
    </location>
</feature>
<feature type="compositionally biased region" description="Acidic residues" evidence="1">
    <location>
        <begin position="793"/>
        <end position="806"/>
    </location>
</feature>
<dbReference type="InParanoid" id="A0A6P8HG95"/>
<organism evidence="3 4">
    <name type="scientific">Actinia tenebrosa</name>
    <name type="common">Australian red waratah sea anemone</name>
    <dbReference type="NCBI Taxonomy" id="6105"/>
    <lineage>
        <taxon>Eukaryota</taxon>
        <taxon>Metazoa</taxon>
        <taxon>Cnidaria</taxon>
        <taxon>Anthozoa</taxon>
        <taxon>Hexacorallia</taxon>
        <taxon>Actiniaria</taxon>
        <taxon>Actiniidae</taxon>
        <taxon>Actinia</taxon>
    </lineage>
</organism>
<feature type="region of interest" description="Disordered" evidence="1">
    <location>
        <begin position="198"/>
        <end position="397"/>
    </location>
</feature>
<reference evidence="4" key="1">
    <citation type="submission" date="2025-08" db="UniProtKB">
        <authorList>
            <consortium name="RefSeq"/>
        </authorList>
    </citation>
    <scope>IDENTIFICATION</scope>
    <source>
        <tissue evidence="4">Tentacle</tissue>
    </source>
</reference>
<accession>A0A6P8HG95</accession>
<dbReference type="InterPro" id="IPR036020">
    <property type="entry name" value="WW_dom_sf"/>
</dbReference>
<sequence>MGKRSKERNLLANAGRRRPVLQINRVSRREVSEVMPNSSADIAINPNNITGIGLLGAYGGHSDDDDDDNDDNAKQGQQTGNTKDAMETQLADFFMEIQSMETECNPSETQDQADTIKQTVKPTDQEPADEEHQKQEDPNYPWQACLDANSNSYYYWNMETNEVQWEPPPGFQFTQSTEPVSYTDEPCLNEEHGMLSTTSSVSYDVGPAEQDVNEDDYENEEEEDEENKSVPFLLGSMVKKASSQTGDTLPIPDEQADSSADDDDDNDKPDDDDDKQSHDEDLPDNIGHPLLVSTDTQQDSSPVITDLGKKRESCEPAADKSLVMKKPKLSENEDSVDDFAEQLLEDTYDQGQKEVTSEDNMEMSDEDETEQTTDDRLLPPEAFQHIDSPPQEKDKPVSAPLIDERKVSLYTELEEKEFRSKIIEKSALLNNKLEFLNVSTKDISTLHVIFIEMETRIKDWREGALDSRHLVRKLQEADEQIKKYEESAVPPGWSCHWDRKHKRYYYTNNDTQQSQWDFPVEELKEKEQEPDQATASLVSMATTMPTNVMPMTSMLTTIMPTTMTQAALNVTAPVVPTWNTAASLMAVNSSALQVPMMPMGITSVSHAKAMPVIGLQHYYNPPAPGTENGESVIFNTSTACESPPPPPAPPPPAPPEEIPPPPPEDDGIDSSDNQNITSMTLASHSVPPTNSSAVFMAAASNSIAGRSLIDYSDLEILSNSPVVPQELAGASYQSGTASSVPSTQLASTKPQGKKKKKFKKGKMFGSTLSSKVRKVSSLVQKWQTIEQQQVEPELLDSSEEEDEDREEMNKRMIEEWKESQMQSGKASLNPNFEEVKGDWRERLKIKKYAGSSNPT</sequence>
<feature type="region of interest" description="Disordered" evidence="1">
    <location>
        <begin position="729"/>
        <end position="765"/>
    </location>
</feature>
<dbReference type="InterPro" id="IPR001202">
    <property type="entry name" value="WW_dom"/>
</dbReference>
<dbReference type="Pfam" id="PF00397">
    <property type="entry name" value="WW"/>
    <property type="match status" value="2"/>
</dbReference>
<dbReference type="InterPro" id="IPR053076">
    <property type="entry name" value="WW_domain_protein"/>
</dbReference>
<feature type="region of interest" description="Disordered" evidence="1">
    <location>
        <begin position="120"/>
        <end position="141"/>
    </location>
</feature>
<feature type="domain" description="WW" evidence="2">
    <location>
        <begin position="141"/>
        <end position="170"/>
    </location>
</feature>
<feature type="compositionally biased region" description="Polar residues" evidence="1">
    <location>
        <begin position="731"/>
        <end position="750"/>
    </location>
</feature>
<dbReference type="KEGG" id="aten:116288879"/>
<dbReference type="AlphaFoldDB" id="A0A6P8HG95"/>
<dbReference type="Gene3D" id="2.20.70.10">
    <property type="match status" value="2"/>
</dbReference>
<dbReference type="GeneID" id="116288879"/>
<evidence type="ECO:0000259" key="2">
    <source>
        <dbReference type="PROSITE" id="PS50020"/>
    </source>
</evidence>
<evidence type="ECO:0000313" key="3">
    <source>
        <dbReference type="Proteomes" id="UP000515163"/>
    </source>
</evidence>
<dbReference type="SUPFAM" id="SSF51045">
    <property type="entry name" value="WW domain"/>
    <property type="match status" value="2"/>
</dbReference>
<feature type="compositionally biased region" description="Basic and acidic residues" evidence="1">
    <location>
        <begin position="307"/>
        <end position="318"/>
    </location>
</feature>
<keyword evidence="3" id="KW-1185">Reference proteome</keyword>
<dbReference type="PANTHER" id="PTHR46697:SF1">
    <property type="entry name" value="FORMIN-BINDING PROTEIN 4"/>
    <property type="match status" value="1"/>
</dbReference>
<feature type="compositionally biased region" description="Polar residues" evidence="1">
    <location>
        <begin position="293"/>
        <end position="303"/>
    </location>
</feature>
<feature type="region of interest" description="Disordered" evidence="1">
    <location>
        <begin position="636"/>
        <end position="675"/>
    </location>
</feature>
<feature type="region of interest" description="Disordered" evidence="1">
    <location>
        <begin position="59"/>
        <end position="84"/>
    </location>
</feature>
<dbReference type="PANTHER" id="PTHR46697">
    <property type="entry name" value="FORMIN-BINDING PROTEIN 4"/>
    <property type="match status" value="1"/>
</dbReference>